<evidence type="ECO:0000256" key="4">
    <source>
        <dbReference type="ARBA" id="ARBA00022840"/>
    </source>
</evidence>
<dbReference type="GeneID" id="54301720"/>
<dbReference type="RefSeq" id="XP_033396694.1">
    <property type="nucleotide sequence ID" value="XM_033544224.1"/>
</dbReference>
<sequence length="1401" mass="155042">MEDSANTHEQDAAPGERDAEDELPVTKWKDLFNFTTRRHIPLLVTAFILAVFAGVAVPADAYLMGKLFDTFSKHASGAYTSEKLKDDVSKYCLYLAALALGNWVVNTLFYASWMMFGELQARSARERIFEALLKRNIEWFDKRKNGIGAMVPRLQMQTRELQMSVSQPLGGIIEKLSTTFLSLGLAFYYSWKLTLVILCIVPVAFFAVAILSSHLQPNIDKQSDKLNEALKYAIGAMTSIDTVKCFNGQNLEVWKYTKTAREAANYYVRQANLNSLQLSIMSLVTFGMFVQGFWYGSTLLDKSQTPGHVLTTFWAALMACQGFTSILPQLMVMEKGRAAGAKLRAVMVHGLSKGREDTGDGFQPDHCAGDIEMKKICFSYPIRPNELALNNASLFFAAGEMTFVIGRSGSGKSTIGQILSRFYTVKSGQVTLDGHRLENIDIGWLRRNLTLVEQTSVLFEGSIFCNISYGREDFEVVTLEDAKMAAQFALLQETINDLPDGWDTYVGSKGTSMSGGQRQRVALARARLRDTPILILDESTSALDYINRTLVLEAIRVWRRGKTTIIITHDIAQILPDDYVYVLEKGKVVQDGYRRSMEKVARSPFQKFLAIKEEDEEEDNDDGLRPHIKDGQAASLERRASDSSSKYSTDSDSIVDPLDMYLEKTETGVLPYMPSIFIERPTDASRRNSMMIPPAIGRFSRIMPPSNTAWSPFAKPPLSPSASSTYSSQGDMPVQSDLTQDYEVGLGITSVGRRRRRSQLVALHNRVPILAQETKYSGKKSPLVKMVSSFSKKRGKANEGDCRALTIKQILVTVWPRLDWVQRILLIVAFITCCFHAVATPVFAYVFNKLLTTFYIKEGRQRKALIYSLAILGLAIFDGIANYTSHFLLEYCGMMWVHNVRAESIKRLLDQPREFFDREENNVNSLAENLDYHAEEMRNVLGRFAGFILIAVLMMGTAIVWSLISAWKLSLVGLTVVPVFWAITSGFSTVSGKQEGLLNDADETATAIFAETFINIKTVRSLTLEKTLHDKYFTSTRNIVQVGIKRAAYSGLFFGLTDSVIYFVTALLFYYGGVLVSSNEFTTQHILQVFSELTMSMTNVNAIVSMIPQIGSSRDTATRLLRLASLPTDSHETVGTTRIPLVGDIVMHNLRFHYPTRPEAEVLRGIDMTIKAGTCVAIVGASGSGKSTIASLLLSLYTPDASDPIQEHSGITLSARDIKHLHTPTLRTHITLVSQTPTIFPATVAENITYGLASSDPLASPNNVRDAAAGAGIDEFLASLPAGYDTLIGEGGVGLSGGQAQRIAIARALVRRPDVLVLDEATSALDVESAGIVRATVERLISGDHGMTVIIITHSREMMAIAEQVVMLGDGKVLEMGGFEELKRRRGAFARLLKGGELDNE</sequence>
<keyword evidence="4" id="KW-0067">ATP-binding</keyword>
<proteinExistence type="predicted"/>
<evidence type="ECO:0000259" key="9">
    <source>
        <dbReference type="PROSITE" id="PS50893"/>
    </source>
</evidence>
<dbReference type="InterPro" id="IPR003439">
    <property type="entry name" value="ABC_transporter-like_ATP-bd"/>
</dbReference>
<feature type="domain" description="ABC transporter" evidence="9">
    <location>
        <begin position="371"/>
        <end position="610"/>
    </location>
</feature>
<dbReference type="GO" id="GO:0015421">
    <property type="term" value="F:ABC-type oligopeptide transporter activity"/>
    <property type="evidence" value="ECO:0007669"/>
    <property type="project" value="TreeGrafter"/>
</dbReference>
<dbReference type="FunFam" id="3.40.50.300:FF:001471">
    <property type="entry name" value="P-loop containing nucleoside triphosphate hydrolase protein"/>
    <property type="match status" value="1"/>
</dbReference>
<feature type="region of interest" description="Disordered" evidence="7">
    <location>
        <begin position="614"/>
        <end position="651"/>
    </location>
</feature>
<dbReference type="InterPro" id="IPR017871">
    <property type="entry name" value="ABC_transporter-like_CS"/>
</dbReference>
<evidence type="ECO:0000256" key="7">
    <source>
        <dbReference type="SAM" id="MobiDB-lite"/>
    </source>
</evidence>
<feature type="transmembrane region" description="Helical" evidence="8">
    <location>
        <begin position="970"/>
        <end position="990"/>
    </location>
</feature>
<evidence type="ECO:0000259" key="10">
    <source>
        <dbReference type="PROSITE" id="PS50929"/>
    </source>
</evidence>
<dbReference type="InterPro" id="IPR003593">
    <property type="entry name" value="AAA+_ATPase"/>
</dbReference>
<feature type="compositionally biased region" description="Basic and acidic residues" evidence="7">
    <location>
        <begin position="622"/>
        <end position="641"/>
    </location>
</feature>
<dbReference type="InterPro" id="IPR036640">
    <property type="entry name" value="ABC1_TM_sf"/>
</dbReference>
<dbReference type="FunFam" id="3.40.50.300:FF:003218">
    <property type="entry name" value="ABC a-pheromone efflux pump AtrD"/>
    <property type="match status" value="1"/>
</dbReference>
<feature type="transmembrane region" description="Helical" evidence="8">
    <location>
        <begin position="307"/>
        <end position="327"/>
    </location>
</feature>
<feature type="compositionally biased region" description="Low complexity" evidence="7">
    <location>
        <begin position="642"/>
        <end position="651"/>
    </location>
</feature>
<dbReference type="GO" id="GO:0005743">
    <property type="term" value="C:mitochondrial inner membrane"/>
    <property type="evidence" value="ECO:0007669"/>
    <property type="project" value="TreeGrafter"/>
</dbReference>
<dbReference type="InterPro" id="IPR027417">
    <property type="entry name" value="P-loop_NTPase"/>
</dbReference>
<dbReference type="PROSITE" id="PS50893">
    <property type="entry name" value="ABC_TRANSPORTER_2"/>
    <property type="match status" value="2"/>
</dbReference>
<feature type="transmembrane region" description="Helical" evidence="8">
    <location>
        <begin position="40"/>
        <end position="63"/>
    </location>
</feature>
<keyword evidence="2 8" id="KW-0812">Transmembrane</keyword>
<dbReference type="PANTHER" id="PTHR43394">
    <property type="entry name" value="ATP-DEPENDENT PERMEASE MDL1, MITOCHONDRIAL"/>
    <property type="match status" value="1"/>
</dbReference>
<evidence type="ECO:0000256" key="6">
    <source>
        <dbReference type="ARBA" id="ARBA00023136"/>
    </source>
</evidence>
<dbReference type="SUPFAM" id="SSF90123">
    <property type="entry name" value="ABC transporter transmembrane region"/>
    <property type="match status" value="2"/>
</dbReference>
<feature type="transmembrane region" description="Helical" evidence="8">
    <location>
        <begin position="189"/>
        <end position="211"/>
    </location>
</feature>
<evidence type="ECO:0000313" key="12">
    <source>
        <dbReference type="Proteomes" id="UP000799438"/>
    </source>
</evidence>
<dbReference type="CDD" id="cd18578">
    <property type="entry name" value="ABC_6TM_Pgp_ABCB1_D2_like"/>
    <property type="match status" value="1"/>
</dbReference>
<feature type="transmembrane region" description="Helical" evidence="8">
    <location>
        <begin position="276"/>
        <end position="295"/>
    </location>
</feature>
<evidence type="ECO:0000256" key="5">
    <source>
        <dbReference type="ARBA" id="ARBA00022989"/>
    </source>
</evidence>
<feature type="compositionally biased region" description="Basic and acidic residues" evidence="7">
    <location>
        <begin position="1"/>
        <end position="17"/>
    </location>
</feature>
<dbReference type="PROSITE" id="PS50929">
    <property type="entry name" value="ABC_TM1F"/>
    <property type="match status" value="2"/>
</dbReference>
<dbReference type="GO" id="GO:0016887">
    <property type="term" value="F:ATP hydrolysis activity"/>
    <property type="evidence" value="ECO:0007669"/>
    <property type="project" value="InterPro"/>
</dbReference>
<feature type="transmembrane region" description="Helical" evidence="8">
    <location>
        <begin position="824"/>
        <end position="844"/>
    </location>
</feature>
<feature type="region of interest" description="Disordered" evidence="7">
    <location>
        <begin position="1"/>
        <end position="21"/>
    </location>
</feature>
<organism evidence="11 12">
    <name type="scientific">Aplosporella prunicola CBS 121167</name>
    <dbReference type="NCBI Taxonomy" id="1176127"/>
    <lineage>
        <taxon>Eukaryota</taxon>
        <taxon>Fungi</taxon>
        <taxon>Dikarya</taxon>
        <taxon>Ascomycota</taxon>
        <taxon>Pezizomycotina</taxon>
        <taxon>Dothideomycetes</taxon>
        <taxon>Dothideomycetes incertae sedis</taxon>
        <taxon>Botryosphaeriales</taxon>
        <taxon>Aplosporellaceae</taxon>
        <taxon>Aplosporella</taxon>
    </lineage>
</organism>
<dbReference type="Pfam" id="PF00664">
    <property type="entry name" value="ABC_membrane"/>
    <property type="match status" value="2"/>
</dbReference>
<reference evidence="11" key="1">
    <citation type="journal article" date="2020" name="Stud. Mycol.">
        <title>101 Dothideomycetes genomes: a test case for predicting lifestyles and emergence of pathogens.</title>
        <authorList>
            <person name="Haridas S."/>
            <person name="Albert R."/>
            <person name="Binder M."/>
            <person name="Bloem J."/>
            <person name="Labutti K."/>
            <person name="Salamov A."/>
            <person name="Andreopoulos B."/>
            <person name="Baker S."/>
            <person name="Barry K."/>
            <person name="Bills G."/>
            <person name="Bluhm B."/>
            <person name="Cannon C."/>
            <person name="Castanera R."/>
            <person name="Culley D."/>
            <person name="Daum C."/>
            <person name="Ezra D."/>
            <person name="Gonzalez J."/>
            <person name="Henrissat B."/>
            <person name="Kuo A."/>
            <person name="Liang C."/>
            <person name="Lipzen A."/>
            <person name="Lutzoni F."/>
            <person name="Magnuson J."/>
            <person name="Mondo S."/>
            <person name="Nolan M."/>
            <person name="Ohm R."/>
            <person name="Pangilinan J."/>
            <person name="Park H.-J."/>
            <person name="Ramirez L."/>
            <person name="Alfaro M."/>
            <person name="Sun H."/>
            <person name="Tritt A."/>
            <person name="Yoshinaga Y."/>
            <person name="Zwiers L.-H."/>
            <person name="Turgeon B."/>
            <person name="Goodwin S."/>
            <person name="Spatafora J."/>
            <person name="Crous P."/>
            <person name="Grigoriev I."/>
        </authorList>
    </citation>
    <scope>NUCLEOTIDE SEQUENCE</scope>
    <source>
        <strain evidence="11">CBS 121167</strain>
    </source>
</reference>
<evidence type="ECO:0000313" key="11">
    <source>
        <dbReference type="EMBL" id="KAF2140981.1"/>
    </source>
</evidence>
<keyword evidence="6 8" id="KW-0472">Membrane</keyword>
<evidence type="ECO:0000256" key="8">
    <source>
        <dbReference type="SAM" id="Phobius"/>
    </source>
</evidence>
<dbReference type="Proteomes" id="UP000799438">
    <property type="component" value="Unassembled WGS sequence"/>
</dbReference>
<dbReference type="InterPro" id="IPR039421">
    <property type="entry name" value="Type_1_exporter"/>
</dbReference>
<keyword evidence="3" id="KW-0547">Nucleotide-binding</keyword>
<dbReference type="Gene3D" id="1.20.1560.10">
    <property type="entry name" value="ABC transporter type 1, transmembrane domain"/>
    <property type="match status" value="3"/>
</dbReference>
<dbReference type="PANTHER" id="PTHR43394:SF15">
    <property type="entry name" value="ALPHA-FACTOR-TRANSPORTING ATPASE"/>
    <property type="match status" value="1"/>
</dbReference>
<dbReference type="SUPFAM" id="SSF52540">
    <property type="entry name" value="P-loop containing nucleoside triphosphate hydrolases"/>
    <property type="match status" value="2"/>
</dbReference>
<dbReference type="Gene3D" id="3.40.50.300">
    <property type="entry name" value="P-loop containing nucleotide triphosphate hydrolases"/>
    <property type="match status" value="2"/>
</dbReference>
<accession>A0A6A6BES3</accession>
<dbReference type="OrthoDB" id="6500128at2759"/>
<keyword evidence="12" id="KW-1185">Reference proteome</keyword>
<evidence type="ECO:0000256" key="3">
    <source>
        <dbReference type="ARBA" id="ARBA00022741"/>
    </source>
</evidence>
<evidence type="ECO:0000256" key="2">
    <source>
        <dbReference type="ARBA" id="ARBA00022692"/>
    </source>
</evidence>
<feature type="transmembrane region" description="Helical" evidence="8">
    <location>
        <begin position="91"/>
        <end position="113"/>
    </location>
</feature>
<feature type="transmembrane region" description="Helical" evidence="8">
    <location>
        <begin position="944"/>
        <end position="964"/>
    </location>
</feature>
<dbReference type="GO" id="GO:0005524">
    <property type="term" value="F:ATP binding"/>
    <property type="evidence" value="ECO:0007669"/>
    <property type="project" value="UniProtKB-KW"/>
</dbReference>
<name>A0A6A6BES3_9PEZI</name>
<feature type="domain" description="ABC transporter" evidence="9">
    <location>
        <begin position="1145"/>
        <end position="1395"/>
    </location>
</feature>
<dbReference type="GO" id="GO:0090374">
    <property type="term" value="P:oligopeptide export from mitochondrion"/>
    <property type="evidence" value="ECO:0007669"/>
    <property type="project" value="TreeGrafter"/>
</dbReference>
<protein>
    <submittedName>
        <fullName evidence="11">Uncharacterized protein</fullName>
    </submittedName>
</protein>
<dbReference type="InterPro" id="IPR011527">
    <property type="entry name" value="ABC1_TM_dom"/>
</dbReference>
<feature type="domain" description="ABC transmembrane type-1" evidence="10">
    <location>
        <begin position="44"/>
        <end position="335"/>
    </location>
</feature>
<feature type="transmembrane region" description="Helical" evidence="8">
    <location>
        <begin position="864"/>
        <end position="885"/>
    </location>
</feature>
<dbReference type="Pfam" id="PF00005">
    <property type="entry name" value="ABC_tran"/>
    <property type="match status" value="2"/>
</dbReference>
<dbReference type="EMBL" id="ML995488">
    <property type="protein sequence ID" value="KAF2140981.1"/>
    <property type="molecule type" value="Genomic_DNA"/>
</dbReference>
<evidence type="ECO:0000256" key="1">
    <source>
        <dbReference type="ARBA" id="ARBA00004141"/>
    </source>
</evidence>
<feature type="transmembrane region" description="Helical" evidence="8">
    <location>
        <begin position="1047"/>
        <end position="1071"/>
    </location>
</feature>
<gene>
    <name evidence="11" type="ORF">K452DRAFT_319263</name>
</gene>
<comment type="subcellular location">
    <subcellularLocation>
        <location evidence="1">Membrane</location>
        <topology evidence="1">Multi-pass membrane protein</topology>
    </subcellularLocation>
</comment>
<feature type="domain" description="ABC transmembrane type-1" evidence="10">
    <location>
        <begin position="827"/>
        <end position="1112"/>
    </location>
</feature>
<keyword evidence="5 8" id="KW-1133">Transmembrane helix</keyword>
<dbReference type="PROSITE" id="PS00211">
    <property type="entry name" value="ABC_TRANSPORTER_1"/>
    <property type="match status" value="1"/>
</dbReference>
<dbReference type="CDD" id="cd18577">
    <property type="entry name" value="ABC_6TM_Pgp_ABCB1_D1_like"/>
    <property type="match status" value="1"/>
</dbReference>
<dbReference type="SMART" id="SM00382">
    <property type="entry name" value="AAA"/>
    <property type="match status" value="2"/>
</dbReference>